<accession>A0AAN9T7G2</accession>
<gene>
    <name evidence="4" type="ORF">V9T40_014636</name>
</gene>
<keyword evidence="2" id="KW-1133">Transmembrane helix</keyword>
<keyword evidence="2" id="KW-0472">Membrane</keyword>
<dbReference type="EMBL" id="JBBCAQ010000038">
    <property type="protein sequence ID" value="KAK7572164.1"/>
    <property type="molecule type" value="Genomic_DNA"/>
</dbReference>
<dbReference type="AlphaFoldDB" id="A0AAN9T7G2"/>
<evidence type="ECO:0000256" key="1">
    <source>
        <dbReference type="SAM" id="MobiDB-lite"/>
    </source>
</evidence>
<keyword evidence="3" id="KW-0732">Signal</keyword>
<feature type="transmembrane region" description="Helical" evidence="2">
    <location>
        <begin position="287"/>
        <end position="306"/>
    </location>
</feature>
<evidence type="ECO:0000256" key="3">
    <source>
        <dbReference type="SAM" id="SignalP"/>
    </source>
</evidence>
<feature type="signal peptide" evidence="3">
    <location>
        <begin position="1"/>
        <end position="23"/>
    </location>
</feature>
<evidence type="ECO:0000256" key="2">
    <source>
        <dbReference type="SAM" id="Phobius"/>
    </source>
</evidence>
<protein>
    <submittedName>
        <fullName evidence="4">Uncharacterized protein</fullName>
    </submittedName>
</protein>
<feature type="chain" id="PRO_5043047716" evidence="3">
    <location>
        <begin position="24"/>
        <end position="489"/>
    </location>
</feature>
<proteinExistence type="predicted"/>
<dbReference type="Proteomes" id="UP001367676">
    <property type="component" value="Unassembled WGS sequence"/>
</dbReference>
<feature type="region of interest" description="Disordered" evidence="1">
    <location>
        <begin position="450"/>
        <end position="476"/>
    </location>
</feature>
<comment type="caution">
    <text evidence="4">The sequence shown here is derived from an EMBL/GenBank/DDBJ whole genome shotgun (WGS) entry which is preliminary data.</text>
</comment>
<evidence type="ECO:0000313" key="4">
    <source>
        <dbReference type="EMBL" id="KAK7572164.1"/>
    </source>
</evidence>
<keyword evidence="2" id="KW-0812">Transmembrane</keyword>
<keyword evidence="5" id="KW-1185">Reference proteome</keyword>
<organism evidence="4 5">
    <name type="scientific">Parthenolecanium corni</name>
    <dbReference type="NCBI Taxonomy" id="536013"/>
    <lineage>
        <taxon>Eukaryota</taxon>
        <taxon>Metazoa</taxon>
        <taxon>Ecdysozoa</taxon>
        <taxon>Arthropoda</taxon>
        <taxon>Hexapoda</taxon>
        <taxon>Insecta</taxon>
        <taxon>Pterygota</taxon>
        <taxon>Neoptera</taxon>
        <taxon>Paraneoptera</taxon>
        <taxon>Hemiptera</taxon>
        <taxon>Sternorrhyncha</taxon>
        <taxon>Coccoidea</taxon>
        <taxon>Coccidae</taxon>
        <taxon>Parthenolecanium</taxon>
    </lineage>
</organism>
<name>A0AAN9T7G2_9HEMI</name>
<sequence length="489" mass="55631">MPTFVKAHGIVIAVLALLHSVSASTKLSIVSQSSSASSNPTRRSFTFATKPNTSSSITNQSLAHKMYPRRRSKFFSATSQETHIPDYGYNWHQQQPYNVWPDYNYHDYQVTSLPDLTTIVYPRLTTPQPLRPKVTKLYVKPYRRTINFLDLDESEEHLPLSAWYSGGGGLYRWPSAIPSLPSVHLPAAYSRPSNIHSDERISSIEHFHGAVGHHVPIVYHHHHDDDGHSSKLDLKHIGIVALVKIGLAKLKLFGILKLLFIILLKFKLLLLILFVKFVLFLKAIKKLKALLIPFFLLLGLLLLPLLLLPLLLLVPVLLSLLRFLLPLLLLLPIPTPVRIRGNKPDNRLLEYLKTQRADPIMDVMAQLLEAETCVERIACQLATRKDARLLYPIVKWYFNKMKKILKHGRVISYVEAYIKSSEAYENSEDWESIDGRQWCQQRYSCVSSESSSENASNIEDSSTEPPTTTEPSTTTEPTHYVLINHVTYT</sequence>
<feature type="transmembrane region" description="Helical" evidence="2">
    <location>
        <begin position="252"/>
        <end position="275"/>
    </location>
</feature>
<feature type="region of interest" description="Disordered" evidence="1">
    <location>
        <begin position="32"/>
        <end position="62"/>
    </location>
</feature>
<feature type="compositionally biased region" description="Polar residues" evidence="1">
    <location>
        <begin position="39"/>
        <end position="62"/>
    </location>
</feature>
<reference evidence="4 5" key="1">
    <citation type="submission" date="2024-03" db="EMBL/GenBank/DDBJ databases">
        <title>Adaptation during the transition from Ophiocordyceps entomopathogen to insect associate is accompanied by gene loss and intensified selection.</title>
        <authorList>
            <person name="Ward C.M."/>
            <person name="Onetto C.A."/>
            <person name="Borneman A.R."/>
        </authorList>
    </citation>
    <scope>NUCLEOTIDE SEQUENCE [LARGE SCALE GENOMIC DNA]</scope>
    <source>
        <strain evidence="4">AWRI1</strain>
        <tissue evidence="4">Single Adult Female</tissue>
    </source>
</reference>
<evidence type="ECO:0000313" key="5">
    <source>
        <dbReference type="Proteomes" id="UP001367676"/>
    </source>
</evidence>